<keyword evidence="15" id="KW-1185">Reference proteome</keyword>
<comment type="function">
    <text evidence="11">Ubiquitin ligase protein which is a component of the N-end rule pathway. Recognizes and binds to proteins bearing specific N-terminal residues that are destabilizing according to the N-end rule, leading to their ubiquitination and subsequent degradation.</text>
</comment>
<comment type="pathway">
    <text evidence="2 11">Protein modification; protein ubiquitination.</text>
</comment>
<feature type="domain" description="RING-type" evidence="12">
    <location>
        <begin position="1103"/>
        <end position="1182"/>
    </location>
</feature>
<dbReference type="GO" id="GO:0005737">
    <property type="term" value="C:cytoplasm"/>
    <property type="evidence" value="ECO:0007669"/>
    <property type="project" value="TreeGrafter"/>
</dbReference>
<feature type="zinc finger region" description="UBR-type" evidence="10">
    <location>
        <begin position="85"/>
        <end position="156"/>
    </location>
</feature>
<reference evidence="14 15" key="1">
    <citation type="submission" date="2012-04" db="EMBL/GenBank/DDBJ databases">
        <title>The Genome Sequence of Saprolegnia declina VS20.</title>
        <authorList>
            <consortium name="The Broad Institute Genome Sequencing Platform"/>
            <person name="Russ C."/>
            <person name="Nusbaum C."/>
            <person name="Tyler B."/>
            <person name="van West P."/>
            <person name="Dieguez-Uribeondo J."/>
            <person name="de Bruijn I."/>
            <person name="Tripathy S."/>
            <person name="Jiang R."/>
            <person name="Young S.K."/>
            <person name="Zeng Q."/>
            <person name="Gargeya S."/>
            <person name="Fitzgerald M."/>
            <person name="Haas B."/>
            <person name="Abouelleil A."/>
            <person name="Alvarado L."/>
            <person name="Arachchi H.M."/>
            <person name="Berlin A."/>
            <person name="Chapman S.B."/>
            <person name="Goldberg J."/>
            <person name="Griggs A."/>
            <person name="Gujja S."/>
            <person name="Hansen M."/>
            <person name="Howarth C."/>
            <person name="Imamovic A."/>
            <person name="Larimer J."/>
            <person name="McCowen C."/>
            <person name="Montmayeur A."/>
            <person name="Murphy C."/>
            <person name="Neiman D."/>
            <person name="Pearson M."/>
            <person name="Priest M."/>
            <person name="Roberts A."/>
            <person name="Saif S."/>
            <person name="Shea T."/>
            <person name="Sisk P."/>
            <person name="Sykes S."/>
            <person name="Wortman J."/>
            <person name="Nusbaum C."/>
            <person name="Birren B."/>
        </authorList>
    </citation>
    <scope>NUCLEOTIDE SEQUENCE [LARGE SCALE GENOMIC DNA]</scope>
    <source>
        <strain evidence="14 15">VS20</strain>
    </source>
</reference>
<keyword evidence="4 11" id="KW-0479">Metal-binding</keyword>
<dbReference type="OMA" id="HEGHETH"/>
<evidence type="ECO:0000256" key="10">
    <source>
        <dbReference type="PROSITE-ProRule" id="PRU00508"/>
    </source>
</evidence>
<dbReference type="InterPro" id="IPR001841">
    <property type="entry name" value="Znf_RING"/>
</dbReference>
<keyword evidence="7 11" id="KW-0862">Zinc</keyword>
<dbReference type="SMART" id="SM00396">
    <property type="entry name" value="ZnF_UBR1"/>
    <property type="match status" value="1"/>
</dbReference>
<dbReference type="EMBL" id="JH767132">
    <property type="protein sequence ID" value="EQC42848.1"/>
    <property type="molecule type" value="Genomic_DNA"/>
</dbReference>
<feature type="domain" description="UBR-type" evidence="13">
    <location>
        <begin position="85"/>
        <end position="156"/>
    </location>
</feature>
<evidence type="ECO:0000256" key="9">
    <source>
        <dbReference type="PROSITE-ProRule" id="PRU00175"/>
    </source>
</evidence>
<evidence type="ECO:0000256" key="4">
    <source>
        <dbReference type="ARBA" id="ARBA00022723"/>
    </source>
</evidence>
<evidence type="ECO:0000256" key="3">
    <source>
        <dbReference type="ARBA" id="ARBA00022679"/>
    </source>
</evidence>
<dbReference type="InterPro" id="IPR044046">
    <property type="entry name" value="E3_ligase_UBR-like_C"/>
</dbReference>
<dbReference type="PANTHER" id="PTHR21497">
    <property type="entry name" value="UBIQUITIN LIGASE E3 ALPHA-RELATED"/>
    <property type="match status" value="1"/>
</dbReference>
<evidence type="ECO:0000256" key="2">
    <source>
        <dbReference type="ARBA" id="ARBA00004906"/>
    </source>
</evidence>
<dbReference type="GO" id="GO:0061630">
    <property type="term" value="F:ubiquitin protein ligase activity"/>
    <property type="evidence" value="ECO:0007669"/>
    <property type="project" value="UniProtKB-UniRule"/>
</dbReference>
<dbReference type="PROSITE" id="PS51157">
    <property type="entry name" value="ZF_UBR"/>
    <property type="match status" value="1"/>
</dbReference>
<dbReference type="Gene3D" id="2.10.110.30">
    <property type="match status" value="1"/>
</dbReference>
<keyword evidence="5 9" id="KW-0863">Zinc-finger</keyword>
<dbReference type="PROSITE" id="PS50089">
    <property type="entry name" value="ZF_RING_2"/>
    <property type="match status" value="1"/>
</dbReference>
<dbReference type="UniPathway" id="UPA00143"/>
<name>T0SBQ0_SAPDV</name>
<evidence type="ECO:0000256" key="1">
    <source>
        <dbReference type="ARBA" id="ARBA00000900"/>
    </source>
</evidence>
<comment type="similarity">
    <text evidence="8 11">Belongs to the E3 ubiquitin-protein ligase UBR1-like family.</text>
</comment>
<evidence type="ECO:0000313" key="15">
    <source>
        <dbReference type="Proteomes" id="UP000030762"/>
    </source>
</evidence>
<evidence type="ECO:0000259" key="13">
    <source>
        <dbReference type="PROSITE" id="PS51157"/>
    </source>
</evidence>
<comment type="catalytic activity">
    <reaction evidence="1 11">
        <text>S-ubiquitinyl-[E2 ubiquitin-conjugating enzyme]-L-cysteine + [acceptor protein]-L-lysine = [E2 ubiquitin-conjugating enzyme]-L-cysteine + N(6)-ubiquitinyl-[acceptor protein]-L-lysine.</text>
        <dbReference type="EC" id="2.3.2.27"/>
    </reaction>
</comment>
<sequence length="1693" mass="184836">MSHLASPSALGRYVEDRLRHGLEPVLEAGWIVSLLAYGHKPERFPDFAEAALHAAIRVADGGSFPNVAAYLRHVHEAHALTMPKRMCGYMFQQNDISWSCRDCEMDETCVQCQSCFEASDHDGHQVFFHRTSPGGMCDCGDTEAWQVHGMCPAHRVQSSDLEVVETPLELPPPLTATIVDVLRELIVYMVDVAGRATNNHDPTKIEARLKPKKRKHSDDDLPTLYHVRISNDDVHTDQDLTGSLIDKGYSLEFAEAFTQSVDADGAALLKEKVLLPEALSLMQAMEAEGWLASVVDDDHLAREAIVVHLFSYVHGLARLSPTLQQSLFGLLFEPVACIEKVYPHVSSDMEPIVELLTATSVLPKAIVTALHSAYLNLMGDRTLKWQFALFYVEVYQLVMREYFCGVGTKNEAMFGLSVQIFTTPSIVPQLVDDKGLLPMLLHVLGEGLELTKVDDALQTPMRVINLDHIVVRFTRYEPVITDLGFVLLVPSIAHAFLEHLGAWARLLVDASHLNAQVRVRESEAHIELEDNMPWYNALMLHLSLASVTESFFKGLRMAKQGLDETTAALIWDGLWPALTAHASRRRYHTVADQRLVQFDVAAEPVSLHHPLHQAIGLFVLEVLAAGTFDVAAFATARVQNVDEWDSLLEYPLRSLVLSAQIASHLWVRNGQELMTHEATSYADQAYYFPNLTAHVSFRDVDLALLQFGAVVLGPRAFLARFLDRYGVASYLAGPTVRPWTPEKQTQLVSQSLLHLLWLLTELPPPSTTGAEVALRRKLVHLLLYQPCNYSTLRDEAASVYAYPGYEALPEDTRNKQLQSVLDAIAESPSAAIDSIAPAKYVLKHAVYTEYDPACLHLSPSRHIKAQEARHDVVFKNWRDTPLPLVAALPLPHPHMARVRDLALTPDLLAVLRHCLRDAHLGADETVLTRVVHLLTLQLHVLAASSERDAATAALMPELTMAATPTDERLGLPLPSGTHAPCGDGSLVQLLAAHATRLRALGEASLTPLLAGILYVLNAYAAMDAAMARFLAADVLRVVTTRTNGPLDAKARLALQKHKQQQAMAAMLARQSQFATTLLEAEDDVEAEAERPDETLLEQLPPECIICAHAKKDDPVVYIGLAQRIGRPQSCETAIHVQLCGHAVHLSCVEQYRSTIRRDTDASLLSAVAFDAAHGEFLCPLCKALSSTTVPYVPRAPSTSGHAMEAFFQGASSVDSVLLHLTSLPSRLRSSPLPSLPTLARDAMHAFVESLQMPLTSAAATVLDTVADAFAAAETQGLSDALLHVAYAPEAVAVHRLGVDLPPDADVCLDALTPRDDAKLEALRLVLQLLPALLPSTYAGAVPNALAAALEGSAPTSDVLAALTAPLLSQDLFRSLLLTCAVVQDKAEMLWTIRAFAVLQMVQALVQTTTACPDALPRDVTVTSVDGWRASLGLPIAATAPSGSMLQAVFESTVLGFLRKATLVARAVFRGADDPDAGLYLNFVSTLRGSSSLPSLCQQLGVPLPADVFGSKAFGTWIAPMLGAAQVPALPLVLVRSVPWVWHVHSTLLPPKYTDLYALHSGHRCPSTSLPMETTALCLRCGVAVCAGSDCCKVDGQGACSRHVAHCGHGNGAFFLLKACSVLLVSVHGRACFFTSPYVDEFGEEDIYVKRGRPLHRRFKRLALLVQLVAGHGIAPEVSKVRRTSDQYIRTYYY</sequence>
<dbReference type="Pfam" id="PF18995">
    <property type="entry name" value="PRT6_C"/>
    <property type="match status" value="1"/>
</dbReference>
<dbReference type="eggNOG" id="KOG1140">
    <property type="taxonomic scope" value="Eukaryota"/>
</dbReference>
<evidence type="ECO:0000256" key="8">
    <source>
        <dbReference type="ARBA" id="ARBA00046341"/>
    </source>
</evidence>
<dbReference type="GO" id="GO:0071596">
    <property type="term" value="P:ubiquitin-dependent protein catabolic process via the N-end rule pathway"/>
    <property type="evidence" value="ECO:0007669"/>
    <property type="project" value="UniProtKB-UniRule"/>
</dbReference>
<dbReference type="PANTHER" id="PTHR21497:SF24">
    <property type="entry name" value="E3 UBIQUITIN-PROTEIN LIGASE UBR1"/>
    <property type="match status" value="1"/>
</dbReference>
<dbReference type="Pfam" id="PF02207">
    <property type="entry name" value="zf-UBR"/>
    <property type="match status" value="1"/>
</dbReference>
<dbReference type="RefSeq" id="XP_008604271.1">
    <property type="nucleotide sequence ID" value="XM_008606049.1"/>
</dbReference>
<dbReference type="VEuPathDB" id="FungiDB:SDRG_00567"/>
<accession>T0SBQ0</accession>
<dbReference type="FunFam" id="2.10.110.30:FF:000002">
    <property type="entry name" value="Putative e3 ubiquitin-protein ligase ubr3"/>
    <property type="match status" value="1"/>
</dbReference>
<dbReference type="GeneID" id="19941294"/>
<organism evidence="14 15">
    <name type="scientific">Saprolegnia diclina (strain VS20)</name>
    <dbReference type="NCBI Taxonomy" id="1156394"/>
    <lineage>
        <taxon>Eukaryota</taxon>
        <taxon>Sar</taxon>
        <taxon>Stramenopiles</taxon>
        <taxon>Oomycota</taxon>
        <taxon>Saprolegniomycetes</taxon>
        <taxon>Saprolegniales</taxon>
        <taxon>Saprolegniaceae</taxon>
        <taxon>Saprolegnia</taxon>
    </lineage>
</organism>
<evidence type="ECO:0000313" key="14">
    <source>
        <dbReference type="EMBL" id="EQC42848.1"/>
    </source>
</evidence>
<evidence type="ECO:0000256" key="11">
    <source>
        <dbReference type="RuleBase" id="RU366018"/>
    </source>
</evidence>
<evidence type="ECO:0000256" key="6">
    <source>
        <dbReference type="ARBA" id="ARBA00022786"/>
    </source>
</evidence>
<dbReference type="InterPro" id="IPR003126">
    <property type="entry name" value="Znf_UBR"/>
</dbReference>
<keyword evidence="6 11" id="KW-0833">Ubl conjugation pathway</keyword>
<dbReference type="GO" id="GO:0000151">
    <property type="term" value="C:ubiquitin ligase complex"/>
    <property type="evidence" value="ECO:0007669"/>
    <property type="project" value="TreeGrafter"/>
</dbReference>
<dbReference type="InParanoid" id="T0SBQ0"/>
<dbReference type="Proteomes" id="UP000030762">
    <property type="component" value="Unassembled WGS sequence"/>
</dbReference>
<dbReference type="InterPro" id="IPR039164">
    <property type="entry name" value="UBR1-like"/>
</dbReference>
<evidence type="ECO:0000259" key="12">
    <source>
        <dbReference type="PROSITE" id="PS50089"/>
    </source>
</evidence>
<evidence type="ECO:0000256" key="5">
    <source>
        <dbReference type="ARBA" id="ARBA00022771"/>
    </source>
</evidence>
<evidence type="ECO:0000256" key="7">
    <source>
        <dbReference type="ARBA" id="ARBA00022833"/>
    </source>
</evidence>
<dbReference type="EC" id="2.3.2.27" evidence="11"/>
<dbReference type="STRING" id="1156394.T0SBQ0"/>
<dbReference type="GO" id="GO:0008270">
    <property type="term" value="F:zinc ion binding"/>
    <property type="evidence" value="ECO:0007669"/>
    <property type="project" value="UniProtKB-UniRule"/>
</dbReference>
<protein>
    <recommendedName>
        <fullName evidence="11">E3 ubiquitin-protein ligase</fullName>
        <ecNumber evidence="11">2.3.2.27</ecNumber>
    </recommendedName>
</protein>
<dbReference type="CDD" id="cd19673">
    <property type="entry name" value="UBR-box_UBR3"/>
    <property type="match status" value="1"/>
</dbReference>
<dbReference type="OrthoDB" id="26387at2759"/>
<proteinExistence type="inferred from homology"/>
<gene>
    <name evidence="14" type="ORF">SDRG_00567</name>
</gene>
<keyword evidence="3 11" id="KW-0808">Transferase</keyword>
<dbReference type="GO" id="GO:0016567">
    <property type="term" value="P:protein ubiquitination"/>
    <property type="evidence" value="ECO:0007669"/>
    <property type="project" value="UniProtKB-UniRule"/>
</dbReference>